<protein>
    <submittedName>
        <fullName evidence="9">Cytochrome P450 3A18</fullName>
    </submittedName>
</protein>
<evidence type="ECO:0000256" key="5">
    <source>
        <dbReference type="ARBA" id="ARBA00023002"/>
    </source>
</evidence>
<evidence type="ECO:0000256" key="2">
    <source>
        <dbReference type="ARBA" id="ARBA00010617"/>
    </source>
</evidence>
<dbReference type="GO" id="GO:0005506">
    <property type="term" value="F:iron ion binding"/>
    <property type="evidence" value="ECO:0007669"/>
    <property type="project" value="InterPro"/>
</dbReference>
<evidence type="ECO:0000256" key="8">
    <source>
        <dbReference type="SAM" id="Phobius"/>
    </source>
</evidence>
<dbReference type="Pfam" id="PF00067">
    <property type="entry name" value="p450"/>
    <property type="match status" value="1"/>
</dbReference>
<organism evidence="9 10">
    <name type="scientific">Trichonephila clavata</name>
    <name type="common">Joro spider</name>
    <name type="synonym">Nephila clavata</name>
    <dbReference type="NCBI Taxonomy" id="2740835"/>
    <lineage>
        <taxon>Eukaryota</taxon>
        <taxon>Metazoa</taxon>
        <taxon>Ecdysozoa</taxon>
        <taxon>Arthropoda</taxon>
        <taxon>Chelicerata</taxon>
        <taxon>Arachnida</taxon>
        <taxon>Araneae</taxon>
        <taxon>Araneomorphae</taxon>
        <taxon>Entelegynae</taxon>
        <taxon>Araneoidea</taxon>
        <taxon>Nephilidae</taxon>
        <taxon>Trichonephila</taxon>
    </lineage>
</organism>
<keyword evidence="10" id="KW-1185">Reference proteome</keyword>
<feature type="transmembrane region" description="Helical" evidence="8">
    <location>
        <begin position="6"/>
        <end position="25"/>
    </location>
</feature>
<dbReference type="PANTHER" id="PTHR24302">
    <property type="entry name" value="CYTOCHROME P450 FAMILY 3"/>
    <property type="match status" value="1"/>
</dbReference>
<keyword evidence="3" id="KW-0349">Heme</keyword>
<comment type="cofactor">
    <cofactor evidence="1">
        <name>heme</name>
        <dbReference type="ChEBI" id="CHEBI:30413"/>
    </cofactor>
</comment>
<proteinExistence type="inferred from homology"/>
<evidence type="ECO:0000256" key="3">
    <source>
        <dbReference type="ARBA" id="ARBA00022617"/>
    </source>
</evidence>
<dbReference type="GO" id="GO:0008395">
    <property type="term" value="F:steroid hydroxylase activity"/>
    <property type="evidence" value="ECO:0007669"/>
    <property type="project" value="TreeGrafter"/>
</dbReference>
<dbReference type="Gene3D" id="1.10.630.10">
    <property type="entry name" value="Cytochrome P450"/>
    <property type="match status" value="1"/>
</dbReference>
<dbReference type="AlphaFoldDB" id="A0A8X6L3U4"/>
<dbReference type="InterPro" id="IPR036396">
    <property type="entry name" value="Cyt_P450_sf"/>
</dbReference>
<keyword evidence="8" id="KW-0472">Membrane</keyword>
<dbReference type="InterPro" id="IPR001128">
    <property type="entry name" value="Cyt_P450"/>
</dbReference>
<reference evidence="9" key="1">
    <citation type="submission" date="2020-07" db="EMBL/GenBank/DDBJ databases">
        <title>Multicomponent nature underlies the extraordinary mechanical properties of spider dragline silk.</title>
        <authorList>
            <person name="Kono N."/>
            <person name="Nakamura H."/>
            <person name="Mori M."/>
            <person name="Yoshida Y."/>
            <person name="Ohtoshi R."/>
            <person name="Malay A.D."/>
            <person name="Moran D.A.P."/>
            <person name="Tomita M."/>
            <person name="Numata K."/>
            <person name="Arakawa K."/>
        </authorList>
    </citation>
    <scope>NUCLEOTIDE SEQUENCE</scope>
</reference>
<dbReference type="PRINTS" id="PR00464">
    <property type="entry name" value="EP450II"/>
</dbReference>
<comment type="similarity">
    <text evidence="2">Belongs to the cytochrome P450 family.</text>
</comment>
<sequence length="224" mass="25688">MFVDIYYACAIVLIMVLLSIVKWYLARNDNYWTKKGIPYTPRQNFFVFLFKLYAQDMGKLIKNLTKEHGRVAGTFEGSSPSVMVAEPDLLRDILVKDFHIFPYRNPMKTGDDIADKMVSTVIGEDWKRIRTIITPAFTSKRMRQISSIMNDCSQTLIGVCEKYSNKKEPVDVKSMFGAFTMDVIASSAFGTKVDSHNDPQNEFVRRAREAFLKFTPLFVVFSGK</sequence>
<name>A0A8X6L3U4_TRICU</name>
<evidence type="ECO:0000256" key="4">
    <source>
        <dbReference type="ARBA" id="ARBA00022723"/>
    </source>
</evidence>
<keyword evidence="8" id="KW-0812">Transmembrane</keyword>
<accession>A0A8X6L3U4</accession>
<evidence type="ECO:0000256" key="1">
    <source>
        <dbReference type="ARBA" id="ARBA00001971"/>
    </source>
</evidence>
<evidence type="ECO:0000256" key="6">
    <source>
        <dbReference type="ARBA" id="ARBA00023004"/>
    </source>
</evidence>
<dbReference type="InterPro" id="IPR050705">
    <property type="entry name" value="Cytochrome_P450_3A"/>
</dbReference>
<gene>
    <name evidence="9" type="primary">Cyp3a18</name>
    <name evidence="9" type="ORF">TNCT_580101</name>
</gene>
<dbReference type="PANTHER" id="PTHR24302:SF15">
    <property type="entry name" value="FATTY-ACID PEROXYGENASE"/>
    <property type="match status" value="1"/>
</dbReference>
<dbReference type="SUPFAM" id="SSF48264">
    <property type="entry name" value="Cytochrome P450"/>
    <property type="match status" value="1"/>
</dbReference>
<dbReference type="InterPro" id="IPR002402">
    <property type="entry name" value="Cyt_P450_E_grp-II"/>
</dbReference>
<dbReference type="GO" id="GO:0020037">
    <property type="term" value="F:heme binding"/>
    <property type="evidence" value="ECO:0007669"/>
    <property type="project" value="InterPro"/>
</dbReference>
<dbReference type="Proteomes" id="UP000887116">
    <property type="component" value="Unassembled WGS sequence"/>
</dbReference>
<dbReference type="OrthoDB" id="2789670at2759"/>
<keyword evidence="7" id="KW-0503">Monooxygenase</keyword>
<dbReference type="EMBL" id="BMAO01004418">
    <property type="protein sequence ID" value="GFQ94491.1"/>
    <property type="molecule type" value="Genomic_DNA"/>
</dbReference>
<keyword evidence="8" id="KW-1133">Transmembrane helix</keyword>
<keyword evidence="4" id="KW-0479">Metal-binding</keyword>
<evidence type="ECO:0000313" key="10">
    <source>
        <dbReference type="Proteomes" id="UP000887116"/>
    </source>
</evidence>
<evidence type="ECO:0000256" key="7">
    <source>
        <dbReference type="ARBA" id="ARBA00023033"/>
    </source>
</evidence>
<keyword evidence="5" id="KW-0560">Oxidoreductase</keyword>
<dbReference type="GO" id="GO:0016705">
    <property type="term" value="F:oxidoreductase activity, acting on paired donors, with incorporation or reduction of molecular oxygen"/>
    <property type="evidence" value="ECO:0007669"/>
    <property type="project" value="InterPro"/>
</dbReference>
<comment type="caution">
    <text evidence="9">The sequence shown here is derived from an EMBL/GenBank/DDBJ whole genome shotgun (WGS) entry which is preliminary data.</text>
</comment>
<evidence type="ECO:0000313" key="9">
    <source>
        <dbReference type="EMBL" id="GFQ94491.1"/>
    </source>
</evidence>
<keyword evidence="6" id="KW-0408">Iron</keyword>